<dbReference type="EMBL" id="MCGE01000035">
    <property type="protein sequence ID" value="ORZ07349.1"/>
    <property type="molecule type" value="Genomic_DNA"/>
</dbReference>
<dbReference type="AlphaFoldDB" id="A0A1X2I1Q9"/>
<evidence type="ECO:0000313" key="3">
    <source>
        <dbReference type="Proteomes" id="UP000193560"/>
    </source>
</evidence>
<proteinExistence type="predicted"/>
<name>A0A1X2I1Q9_9FUNG</name>
<dbReference type="PANTHER" id="PTHR24148">
    <property type="entry name" value="ANKYRIN REPEAT DOMAIN-CONTAINING PROTEIN 39 HOMOLOG-RELATED"/>
    <property type="match status" value="1"/>
</dbReference>
<sequence>MTKGDPVDHLFQELTIADAQKQQQQQKPFQVVLVDIGEAARREIHCTETPLEECAEELSFVALSYRWGEVQEQVVDTELGYLASITSFALDDFYDLCSMMRKEPNLKSIKYVWVDAICVDQTNYERRKATIHQMSNIYEKAAYILAVPDLHKRHLMNVSSENSKIGQCISDNSKYIYHLIQGNTEQLVDLDNEFLDKSKVPENRTLRQLLANYTAYLSHGLTTTLRQNLYNYDSEKTLDMICESYEASLANSHENLDCIKNRIQYEDCRNRPLDDLLAYYKVAGILEQKPYGSIYQTGDWCPFGTYNRIWTHELIRRGNNIRQAMKFLEDLISDWSTRVWVISEYHIAKKKNNLKYWFIELSNPDNLDMTELPFFKFDFTNPAFSSVVGNRSYDNYVAHHNNATPADVSFHSMLIKQLNTQTFLEMMLKSKASKNQDRFYAILPQSKYKDKLNQVGHWEINTMMSVKLKLFEIMDTNDKWDLFFLSGNIYSSNTYKVLPTFVASDIHWPYVDSFVQDRLCNFDTNLSFRNFDTNGSFPITLRHNSNLRLNYLQLAPTQYYELPKDYTKQFISNNSQHQKTLFNHLKLDKHCLINMVLLFQYHRERMSLDSRLLGMPSDFVTLIGSYKENKWTLCCIPTKDFKELWGSYNNTGYGTVFNIY</sequence>
<evidence type="ECO:0000259" key="1">
    <source>
        <dbReference type="Pfam" id="PF06985"/>
    </source>
</evidence>
<keyword evidence="3" id="KW-1185">Reference proteome</keyword>
<gene>
    <name evidence="2" type="ORF">BCR42DRAFT_495927</name>
</gene>
<feature type="domain" description="Heterokaryon incompatibility" evidence="1">
    <location>
        <begin position="60"/>
        <end position="152"/>
    </location>
</feature>
<evidence type="ECO:0000313" key="2">
    <source>
        <dbReference type="EMBL" id="ORZ07349.1"/>
    </source>
</evidence>
<protein>
    <recommendedName>
        <fullName evidence="1">Heterokaryon incompatibility domain-containing protein</fullName>
    </recommendedName>
</protein>
<dbReference type="Proteomes" id="UP000193560">
    <property type="component" value="Unassembled WGS sequence"/>
</dbReference>
<dbReference type="InterPro" id="IPR052895">
    <property type="entry name" value="HetReg/Transcr_Mod"/>
</dbReference>
<organism evidence="2 3">
    <name type="scientific">Absidia repens</name>
    <dbReference type="NCBI Taxonomy" id="90262"/>
    <lineage>
        <taxon>Eukaryota</taxon>
        <taxon>Fungi</taxon>
        <taxon>Fungi incertae sedis</taxon>
        <taxon>Mucoromycota</taxon>
        <taxon>Mucoromycotina</taxon>
        <taxon>Mucoromycetes</taxon>
        <taxon>Mucorales</taxon>
        <taxon>Cunninghamellaceae</taxon>
        <taxon>Absidia</taxon>
    </lineage>
</organism>
<dbReference type="PANTHER" id="PTHR24148:SF73">
    <property type="entry name" value="HET DOMAIN PROTEIN (AFU_ORTHOLOGUE AFUA_8G01020)"/>
    <property type="match status" value="1"/>
</dbReference>
<dbReference type="InterPro" id="IPR010730">
    <property type="entry name" value="HET"/>
</dbReference>
<reference evidence="2 3" key="1">
    <citation type="submission" date="2016-07" db="EMBL/GenBank/DDBJ databases">
        <title>Pervasive Adenine N6-methylation of Active Genes in Fungi.</title>
        <authorList>
            <consortium name="DOE Joint Genome Institute"/>
            <person name="Mondo S.J."/>
            <person name="Dannebaum R.O."/>
            <person name="Kuo R.C."/>
            <person name="Labutti K."/>
            <person name="Haridas S."/>
            <person name="Kuo A."/>
            <person name="Salamov A."/>
            <person name="Ahrendt S.R."/>
            <person name="Lipzen A."/>
            <person name="Sullivan W."/>
            <person name="Andreopoulos W.B."/>
            <person name="Clum A."/>
            <person name="Lindquist E."/>
            <person name="Daum C."/>
            <person name="Ramamoorthy G.K."/>
            <person name="Gryganskyi A."/>
            <person name="Culley D."/>
            <person name="Magnuson J.K."/>
            <person name="James T.Y."/>
            <person name="O'Malley M.A."/>
            <person name="Stajich J.E."/>
            <person name="Spatafora J.W."/>
            <person name="Visel A."/>
            <person name="Grigoriev I.V."/>
        </authorList>
    </citation>
    <scope>NUCLEOTIDE SEQUENCE [LARGE SCALE GENOMIC DNA]</scope>
    <source>
        <strain evidence="2 3">NRRL 1336</strain>
    </source>
</reference>
<dbReference type="OrthoDB" id="5071163at2759"/>
<dbReference type="Pfam" id="PF06985">
    <property type="entry name" value="HET"/>
    <property type="match status" value="1"/>
</dbReference>
<dbReference type="STRING" id="90262.A0A1X2I1Q9"/>
<comment type="caution">
    <text evidence="2">The sequence shown here is derived from an EMBL/GenBank/DDBJ whole genome shotgun (WGS) entry which is preliminary data.</text>
</comment>
<accession>A0A1X2I1Q9</accession>